<feature type="repeat" description="TPR" evidence="3">
    <location>
        <begin position="525"/>
        <end position="558"/>
    </location>
</feature>
<comment type="caution">
    <text evidence="4">The sequence shown here is derived from an EMBL/GenBank/DDBJ whole genome shotgun (WGS) entry which is preliminary data.</text>
</comment>
<evidence type="ECO:0000313" key="5">
    <source>
        <dbReference type="Proteomes" id="UP000544222"/>
    </source>
</evidence>
<dbReference type="InterPro" id="IPR019734">
    <property type="entry name" value="TPR_rpt"/>
</dbReference>
<dbReference type="AlphaFoldDB" id="A0A7W5DTD3"/>
<keyword evidence="5" id="KW-1185">Reference proteome</keyword>
<keyword evidence="2 3" id="KW-0802">TPR repeat</keyword>
<dbReference type="PROSITE" id="PS50005">
    <property type="entry name" value="TPR"/>
    <property type="match status" value="2"/>
</dbReference>
<dbReference type="SUPFAM" id="SSF48452">
    <property type="entry name" value="TPR-like"/>
    <property type="match status" value="1"/>
</dbReference>
<reference evidence="4 5" key="1">
    <citation type="submission" date="2020-08" db="EMBL/GenBank/DDBJ databases">
        <title>Genomic Encyclopedia of Type Strains, Phase IV (KMG-IV): sequencing the most valuable type-strain genomes for metagenomic binning, comparative biology and taxonomic classification.</title>
        <authorList>
            <person name="Goeker M."/>
        </authorList>
    </citation>
    <scope>NUCLEOTIDE SEQUENCE [LARGE SCALE GENOMIC DNA]</scope>
    <source>
        <strain evidence="4 5">DSM 27471</strain>
    </source>
</reference>
<dbReference type="Pfam" id="PF13181">
    <property type="entry name" value="TPR_8"/>
    <property type="match status" value="1"/>
</dbReference>
<dbReference type="InterPro" id="IPR051012">
    <property type="entry name" value="CellSynth/LPSAsmb/PSIAsmb"/>
</dbReference>
<keyword evidence="1" id="KW-0677">Repeat</keyword>
<name>A0A7W5DTD3_9PORP</name>
<feature type="repeat" description="TPR" evidence="3">
    <location>
        <begin position="491"/>
        <end position="524"/>
    </location>
</feature>
<dbReference type="EMBL" id="JACHYB010000002">
    <property type="protein sequence ID" value="MBB3188551.1"/>
    <property type="molecule type" value="Genomic_DNA"/>
</dbReference>
<dbReference type="RefSeq" id="WP_183414304.1">
    <property type="nucleotide sequence ID" value="NZ_JACHYB010000002.1"/>
</dbReference>
<proteinExistence type="predicted"/>
<dbReference type="SMART" id="SM00028">
    <property type="entry name" value="TPR"/>
    <property type="match status" value="5"/>
</dbReference>
<evidence type="ECO:0000313" key="4">
    <source>
        <dbReference type="EMBL" id="MBB3188551.1"/>
    </source>
</evidence>
<gene>
    <name evidence="4" type="ORF">FHX64_002749</name>
</gene>
<accession>A0A7W5DTD3</accession>
<evidence type="ECO:0000256" key="1">
    <source>
        <dbReference type="ARBA" id="ARBA00022737"/>
    </source>
</evidence>
<protein>
    <submittedName>
        <fullName evidence="4">Tetratricopeptide (TPR) repeat protein</fullName>
    </submittedName>
</protein>
<evidence type="ECO:0000256" key="2">
    <source>
        <dbReference type="ARBA" id="ARBA00022803"/>
    </source>
</evidence>
<dbReference type="Gene3D" id="1.25.40.10">
    <property type="entry name" value="Tetratricopeptide repeat domain"/>
    <property type="match status" value="1"/>
</dbReference>
<dbReference type="PANTHER" id="PTHR45586">
    <property type="entry name" value="TPR REPEAT-CONTAINING PROTEIN PA4667"/>
    <property type="match status" value="1"/>
</dbReference>
<dbReference type="Proteomes" id="UP000544222">
    <property type="component" value="Unassembled WGS sequence"/>
</dbReference>
<sequence length="735" mass="86529">MQATDIIQRSNIIYRLIQNKQLKIALDAIRQWAVEEHKTSILDSLAALEFNYRLLIQYVEQGVDDPQRNNIYQSMLRQAFHMVDFLKEEAAVAYGSGYEAEQIRYKRLHSETRDLVATLENLSPGHDVLISLLEQKNQETQKRENKEKHEQIRIALFQEIWLSSNMTAGNLKSLFASEFIFSLDKAFFVSALTLSLLRQFSEERLNVLLDICAHQEAIVRQRALAGLWAIAAQCNDRLPFYPNFTERLQELKDNSGFLSSMKTILMQYIRTSETEKISKKIQEEILPGMMKIAPHLKEKLDMESWASPEEWEDKNPDWQEMIEQSGVADKLMEMSELQMQGADVYMNAFAHLKQYSFFYTIENWWLPFDKTYSEIADLFNEQHDVFNILADNVFLCNSDKYSLAFSLRTISEKQRESMIQAFQLENEQYKEVTQSSILPENLLVEQLSNQYIQDLYRFFKLNPYREDFYPLFDNALSLHRLWFFSQLEFSTEQQLAIAEFYFMHDHYDEAFEMFEKLIEYHTDKGSLYQKMGYCAQQKGDFQQALTFYLRAEALIPTQKWLTRKIAFCYKMVGKIDDALSYYRRAESLDVNNLSIQLQIGHLLMQQQLYEEALNAYFKVELTNSEPKVWRAIAWCSFLCGKKEQAEKYSQKIMESGASTKHDWLNAGHIAWIMGQRTNATERYEKSVQLFRDDHADFFVAFHQDAPFLLKAGIDAMEITFMIDLLRYKLQDQNNK</sequence>
<dbReference type="PANTHER" id="PTHR45586:SF1">
    <property type="entry name" value="LIPOPOLYSACCHARIDE ASSEMBLY PROTEIN B"/>
    <property type="match status" value="1"/>
</dbReference>
<evidence type="ECO:0000256" key="3">
    <source>
        <dbReference type="PROSITE-ProRule" id="PRU00339"/>
    </source>
</evidence>
<dbReference type="InterPro" id="IPR011990">
    <property type="entry name" value="TPR-like_helical_dom_sf"/>
</dbReference>
<organism evidence="4 5">
    <name type="scientific">Microbacter margulisiae</name>
    <dbReference type="NCBI Taxonomy" id="1350067"/>
    <lineage>
        <taxon>Bacteria</taxon>
        <taxon>Pseudomonadati</taxon>
        <taxon>Bacteroidota</taxon>
        <taxon>Bacteroidia</taxon>
        <taxon>Bacteroidales</taxon>
        <taxon>Porphyromonadaceae</taxon>
        <taxon>Microbacter</taxon>
    </lineage>
</organism>